<protein>
    <submittedName>
        <fullName evidence="2">Uncharacterized protein</fullName>
    </submittedName>
</protein>
<evidence type="ECO:0000313" key="2">
    <source>
        <dbReference type="EMBL" id="KAK7812927.1"/>
    </source>
</evidence>
<dbReference type="EMBL" id="JBBHLL010000142">
    <property type="protein sequence ID" value="KAK7812927.1"/>
    <property type="molecule type" value="Genomic_DNA"/>
</dbReference>
<organism evidence="2 3">
    <name type="scientific">Myodes glareolus</name>
    <name type="common">Bank vole</name>
    <name type="synonym">Clethrionomys glareolus</name>
    <dbReference type="NCBI Taxonomy" id="447135"/>
    <lineage>
        <taxon>Eukaryota</taxon>
        <taxon>Metazoa</taxon>
        <taxon>Chordata</taxon>
        <taxon>Craniata</taxon>
        <taxon>Vertebrata</taxon>
        <taxon>Euteleostomi</taxon>
        <taxon>Mammalia</taxon>
        <taxon>Eutheria</taxon>
        <taxon>Euarchontoglires</taxon>
        <taxon>Glires</taxon>
        <taxon>Rodentia</taxon>
        <taxon>Myomorpha</taxon>
        <taxon>Muroidea</taxon>
        <taxon>Cricetidae</taxon>
        <taxon>Arvicolinae</taxon>
        <taxon>Myodes</taxon>
    </lineage>
</organism>
<evidence type="ECO:0000256" key="1">
    <source>
        <dbReference type="SAM" id="MobiDB-lite"/>
    </source>
</evidence>
<accession>A0AAW0IF70</accession>
<comment type="caution">
    <text evidence="2">The sequence shown here is derived from an EMBL/GenBank/DDBJ whole genome shotgun (WGS) entry which is preliminary data.</text>
</comment>
<name>A0AAW0IF70_MYOGA</name>
<dbReference type="Proteomes" id="UP001488838">
    <property type="component" value="Unassembled WGS sequence"/>
</dbReference>
<gene>
    <name evidence="2" type="ORF">U0070_001035</name>
</gene>
<feature type="compositionally biased region" description="Basic residues" evidence="1">
    <location>
        <begin position="134"/>
        <end position="152"/>
    </location>
</feature>
<feature type="region of interest" description="Disordered" evidence="1">
    <location>
        <begin position="128"/>
        <end position="152"/>
    </location>
</feature>
<keyword evidence="3" id="KW-1185">Reference proteome</keyword>
<reference evidence="2 3" key="1">
    <citation type="journal article" date="2023" name="bioRxiv">
        <title>Conserved and derived expression patterns and positive selection on dental genes reveal complex evolutionary context of ever-growing rodent molars.</title>
        <authorList>
            <person name="Calamari Z.T."/>
            <person name="Song A."/>
            <person name="Cohen E."/>
            <person name="Akter M."/>
            <person name="Roy R.D."/>
            <person name="Hallikas O."/>
            <person name="Christensen M.M."/>
            <person name="Li P."/>
            <person name="Marangoni P."/>
            <person name="Jernvall J."/>
            <person name="Klein O.D."/>
        </authorList>
    </citation>
    <scope>NUCLEOTIDE SEQUENCE [LARGE SCALE GENOMIC DNA]</scope>
    <source>
        <strain evidence="2">V071</strain>
    </source>
</reference>
<dbReference type="AlphaFoldDB" id="A0AAW0IF70"/>
<sequence>MRGELAGGRRDGFDYRLFLIKSRNSAILAAFKRRKVEEDAEEPRRWPRQLLDHRKGCSIGLHPDFLKVGRLGSAVFKTLPLKNIIFKYIRRVRLLAHLRSAARRGLTAGRSCAPGRWPVVERKPRWPPPCTPRSARHPRTLGLHRGRTFKYN</sequence>
<evidence type="ECO:0000313" key="3">
    <source>
        <dbReference type="Proteomes" id="UP001488838"/>
    </source>
</evidence>
<proteinExistence type="predicted"/>